<feature type="signal peptide" evidence="1">
    <location>
        <begin position="1"/>
        <end position="25"/>
    </location>
</feature>
<accession>A0ABR3V3U0</accession>
<name>A0ABR3V3U0_HUMIN</name>
<feature type="chain" id="PRO_5047011752" evidence="1">
    <location>
        <begin position="26"/>
        <end position="176"/>
    </location>
</feature>
<evidence type="ECO:0000256" key="1">
    <source>
        <dbReference type="SAM" id="SignalP"/>
    </source>
</evidence>
<organism evidence="2 3">
    <name type="scientific">Humicola insolens</name>
    <name type="common">Soft-rot fungus</name>
    <dbReference type="NCBI Taxonomy" id="85995"/>
    <lineage>
        <taxon>Eukaryota</taxon>
        <taxon>Fungi</taxon>
        <taxon>Dikarya</taxon>
        <taxon>Ascomycota</taxon>
        <taxon>Pezizomycotina</taxon>
        <taxon>Sordariomycetes</taxon>
        <taxon>Sordariomycetidae</taxon>
        <taxon>Sordariales</taxon>
        <taxon>Chaetomiaceae</taxon>
        <taxon>Mycothermus</taxon>
    </lineage>
</organism>
<protein>
    <submittedName>
        <fullName evidence="2">Uncharacterized protein</fullName>
    </submittedName>
</protein>
<reference evidence="2 3" key="1">
    <citation type="journal article" date="2024" name="Commun. Biol.">
        <title>Comparative genomic analysis of thermophilic fungi reveals convergent evolutionary adaptations and gene losses.</title>
        <authorList>
            <person name="Steindorff A.S."/>
            <person name="Aguilar-Pontes M.V."/>
            <person name="Robinson A.J."/>
            <person name="Andreopoulos B."/>
            <person name="LaButti K."/>
            <person name="Kuo A."/>
            <person name="Mondo S."/>
            <person name="Riley R."/>
            <person name="Otillar R."/>
            <person name="Haridas S."/>
            <person name="Lipzen A."/>
            <person name="Grimwood J."/>
            <person name="Schmutz J."/>
            <person name="Clum A."/>
            <person name="Reid I.D."/>
            <person name="Moisan M.C."/>
            <person name="Butler G."/>
            <person name="Nguyen T.T.M."/>
            <person name="Dewar K."/>
            <person name="Conant G."/>
            <person name="Drula E."/>
            <person name="Henrissat B."/>
            <person name="Hansel C."/>
            <person name="Singer S."/>
            <person name="Hutchinson M.I."/>
            <person name="de Vries R.P."/>
            <person name="Natvig D.O."/>
            <person name="Powell A.J."/>
            <person name="Tsang A."/>
            <person name="Grigoriev I.V."/>
        </authorList>
    </citation>
    <scope>NUCLEOTIDE SEQUENCE [LARGE SCALE GENOMIC DNA]</scope>
    <source>
        <strain evidence="2 3">CBS 620.91</strain>
    </source>
</reference>
<keyword evidence="3" id="KW-1185">Reference proteome</keyword>
<keyword evidence="1" id="KW-0732">Signal</keyword>
<gene>
    <name evidence="2" type="ORF">VTJ49DRAFT_5158</name>
</gene>
<comment type="caution">
    <text evidence="2">The sequence shown here is derived from an EMBL/GenBank/DDBJ whole genome shotgun (WGS) entry which is preliminary data.</text>
</comment>
<sequence>MLPNFPSALSLLALLLTPLSQTANAAPAPAPAPAPQDSPKPCNPDPCGTLPVFIGWVPYCHQGALYCTVGPGMVTVSVGRCEEWCQPEPPKPQCPPPRPPPAENCRSDPCTGVPLNGWERVEGWEPYCYQERMFRLICEDVVNAETGEMYARTARRRVIQVSTTSVITSACDGANS</sequence>
<evidence type="ECO:0000313" key="3">
    <source>
        <dbReference type="Proteomes" id="UP001583172"/>
    </source>
</evidence>
<dbReference type="EMBL" id="JAZGSY010000413">
    <property type="protein sequence ID" value="KAL1836422.1"/>
    <property type="molecule type" value="Genomic_DNA"/>
</dbReference>
<evidence type="ECO:0000313" key="2">
    <source>
        <dbReference type="EMBL" id="KAL1836422.1"/>
    </source>
</evidence>
<proteinExistence type="predicted"/>
<dbReference type="Proteomes" id="UP001583172">
    <property type="component" value="Unassembled WGS sequence"/>
</dbReference>